<keyword evidence="5" id="KW-0378">Hydrolase</keyword>
<organism evidence="5 6">
    <name type="scientific">Paenibacillus lactis</name>
    <dbReference type="NCBI Taxonomy" id="228574"/>
    <lineage>
        <taxon>Bacteria</taxon>
        <taxon>Bacillati</taxon>
        <taxon>Bacillota</taxon>
        <taxon>Bacilli</taxon>
        <taxon>Bacillales</taxon>
        <taxon>Paenibacillaceae</taxon>
        <taxon>Paenibacillus</taxon>
    </lineage>
</organism>
<dbReference type="InterPro" id="IPR011055">
    <property type="entry name" value="Dup_hybrid_motif"/>
</dbReference>
<dbReference type="EMBL" id="JAGGKI010000001">
    <property type="protein sequence ID" value="MBP1891480.1"/>
    <property type="molecule type" value="Genomic_DNA"/>
</dbReference>
<dbReference type="Pfam" id="PF01551">
    <property type="entry name" value="Peptidase_M23"/>
    <property type="match status" value="1"/>
</dbReference>
<reference evidence="5 6" key="1">
    <citation type="submission" date="2021-03" db="EMBL/GenBank/DDBJ databases">
        <title>Genomic Encyclopedia of Type Strains, Phase IV (KMG-IV): sequencing the most valuable type-strain genomes for metagenomic binning, comparative biology and taxonomic classification.</title>
        <authorList>
            <person name="Goeker M."/>
        </authorList>
    </citation>
    <scope>NUCLEOTIDE SEQUENCE [LARGE SCALE GENOMIC DNA]</scope>
    <source>
        <strain evidence="5 6">DSM 15596</strain>
    </source>
</reference>
<protein>
    <submittedName>
        <fullName evidence="5">Murein DD-endopeptidase MepM/ murein hydrolase activator NlpD</fullName>
    </submittedName>
</protein>
<dbReference type="PANTHER" id="PTHR21666:SF270">
    <property type="entry name" value="MUREIN HYDROLASE ACTIVATOR ENVC"/>
    <property type="match status" value="1"/>
</dbReference>
<dbReference type="Proteomes" id="UP000706926">
    <property type="component" value="Unassembled WGS sequence"/>
</dbReference>
<proteinExistence type="predicted"/>
<keyword evidence="1" id="KW-0732">Signal</keyword>
<dbReference type="Gene3D" id="3.10.350.10">
    <property type="entry name" value="LysM domain"/>
    <property type="match status" value="1"/>
</dbReference>
<dbReference type="Gene3D" id="2.20.230.10">
    <property type="entry name" value="Resuscitation-promoting factor rpfb"/>
    <property type="match status" value="1"/>
</dbReference>
<dbReference type="SMART" id="SM00257">
    <property type="entry name" value="LysM"/>
    <property type="match status" value="1"/>
</dbReference>
<dbReference type="InterPro" id="IPR011098">
    <property type="entry name" value="G5_dom"/>
</dbReference>
<sequence>MKGFKGIRWVEGLLRRQQADRSALHNNSTDESELPSHPESTGRAVPRKWIWMSAGALLLAGSIYTGSKAYVNANTIPFYHVYVNGQAIGAIADDAELDRLFEEKRQEFQKKYPDVLMVLHTDGITTKADRSFKPEINSEETLNKLDGMLKAYARGVELKVDGKTVAIVKDQETARAAIEAAKLKFAPDADAGKTKTQQVAFKKVSAQASTKNKEDAELESVQIKEEITVAGTKADPNKVLDVEDAVKVLTGAKDKPVTYTVKEGDTISSIAKQYGMKSSEVMALNPGLEEKYMQIGAELQLTQPEALLTVRTVETVTEKQPSKPETIVRKSDQLPLGKRKVVRPGRDGVKTVSYVVTKENGRVVSKLWTGQEVVQEALPEVVYKGTKVERKAAAPKVSKKTSSSKQFAWPVSGARITSSFGHRWGRSHEGIDVVGGSTIMAAASGRVVFSGQQSGYGNVVIVDHGNGYRTLYGHMSRISVSNGQSISQGQKLGVMGNTGRSTGTHLHFEIQKNGVAQNPMKYL</sequence>
<dbReference type="InterPro" id="IPR050570">
    <property type="entry name" value="Cell_wall_metabolism_enzyme"/>
</dbReference>
<dbReference type="PANTHER" id="PTHR21666">
    <property type="entry name" value="PEPTIDASE-RELATED"/>
    <property type="match status" value="1"/>
</dbReference>
<gene>
    <name evidence="5" type="ORF">J2Z18_000549</name>
</gene>
<name>A0ABS4F5E5_9BACL</name>
<dbReference type="GeneID" id="95402598"/>
<keyword evidence="6" id="KW-1185">Reference proteome</keyword>
<dbReference type="Gene3D" id="2.70.70.10">
    <property type="entry name" value="Glucose Permease (Domain IIA)"/>
    <property type="match status" value="1"/>
</dbReference>
<dbReference type="InterPro" id="IPR016047">
    <property type="entry name" value="M23ase_b-sheet_dom"/>
</dbReference>
<dbReference type="SUPFAM" id="SSF51261">
    <property type="entry name" value="Duplicated hybrid motif"/>
    <property type="match status" value="1"/>
</dbReference>
<evidence type="ECO:0000256" key="1">
    <source>
        <dbReference type="ARBA" id="ARBA00022729"/>
    </source>
</evidence>
<accession>A0ABS4F5E5</accession>
<dbReference type="SUPFAM" id="SSF54106">
    <property type="entry name" value="LysM domain"/>
    <property type="match status" value="1"/>
</dbReference>
<evidence type="ECO:0000313" key="6">
    <source>
        <dbReference type="Proteomes" id="UP000706926"/>
    </source>
</evidence>
<dbReference type="RefSeq" id="WP_210094164.1">
    <property type="nucleotide sequence ID" value="NZ_CP139098.1"/>
</dbReference>
<evidence type="ECO:0000259" key="3">
    <source>
        <dbReference type="PROSITE" id="PS51109"/>
    </source>
</evidence>
<dbReference type="CDD" id="cd12797">
    <property type="entry name" value="M23_peptidase"/>
    <property type="match status" value="1"/>
</dbReference>
<comment type="caution">
    <text evidence="5">The sequence shown here is derived from an EMBL/GenBank/DDBJ whole genome shotgun (WGS) entry which is preliminary data.</text>
</comment>
<dbReference type="InterPro" id="IPR018392">
    <property type="entry name" value="LysM"/>
</dbReference>
<dbReference type="GO" id="GO:0016787">
    <property type="term" value="F:hydrolase activity"/>
    <property type="evidence" value="ECO:0007669"/>
    <property type="project" value="UniProtKB-KW"/>
</dbReference>
<evidence type="ECO:0000256" key="2">
    <source>
        <dbReference type="SAM" id="MobiDB-lite"/>
    </source>
</evidence>
<dbReference type="PROSITE" id="PS51109">
    <property type="entry name" value="G5"/>
    <property type="match status" value="1"/>
</dbReference>
<feature type="region of interest" description="Disordered" evidence="2">
    <location>
        <begin position="20"/>
        <end position="42"/>
    </location>
</feature>
<dbReference type="PROSITE" id="PS51782">
    <property type="entry name" value="LYSM"/>
    <property type="match status" value="1"/>
</dbReference>
<evidence type="ECO:0000313" key="5">
    <source>
        <dbReference type="EMBL" id="MBP1891480.1"/>
    </source>
</evidence>
<dbReference type="Pfam" id="PF01476">
    <property type="entry name" value="LysM"/>
    <property type="match status" value="1"/>
</dbReference>
<feature type="domain" description="LysM" evidence="4">
    <location>
        <begin position="257"/>
        <end position="301"/>
    </location>
</feature>
<dbReference type="Pfam" id="PF07501">
    <property type="entry name" value="G5"/>
    <property type="match status" value="1"/>
</dbReference>
<dbReference type="CDD" id="cd00118">
    <property type="entry name" value="LysM"/>
    <property type="match status" value="1"/>
</dbReference>
<evidence type="ECO:0000259" key="4">
    <source>
        <dbReference type="PROSITE" id="PS51782"/>
    </source>
</evidence>
<dbReference type="SMART" id="SM01208">
    <property type="entry name" value="G5"/>
    <property type="match status" value="1"/>
</dbReference>
<dbReference type="InterPro" id="IPR036779">
    <property type="entry name" value="LysM_dom_sf"/>
</dbReference>
<feature type="domain" description="G5" evidence="3">
    <location>
        <begin position="308"/>
        <end position="388"/>
    </location>
</feature>